<dbReference type="Gene3D" id="2.170.120.40">
    <property type="entry name" value="YbbR-like domain"/>
    <property type="match status" value="1"/>
</dbReference>
<comment type="caution">
    <text evidence="1">The sequence shown here is derived from an EMBL/GenBank/DDBJ whole genome shotgun (WGS) entry which is preliminary data.</text>
</comment>
<dbReference type="Proteomes" id="UP000460298">
    <property type="component" value="Unassembled WGS sequence"/>
</dbReference>
<protein>
    <recommendedName>
        <fullName evidence="3">YbbR-like domain-containing protein</fullName>
    </recommendedName>
</protein>
<proteinExistence type="predicted"/>
<dbReference type="PANTHER" id="PTHR37804">
    <property type="entry name" value="CDAA REGULATORY PROTEIN CDAR"/>
    <property type="match status" value="1"/>
</dbReference>
<name>A0A833M1J7_9LEPT</name>
<evidence type="ECO:0000313" key="1">
    <source>
        <dbReference type="EMBL" id="KAB2932370.1"/>
    </source>
</evidence>
<evidence type="ECO:0000313" key="2">
    <source>
        <dbReference type="Proteomes" id="UP000460298"/>
    </source>
</evidence>
<evidence type="ECO:0008006" key="3">
    <source>
        <dbReference type="Google" id="ProtNLM"/>
    </source>
</evidence>
<dbReference type="AlphaFoldDB" id="A0A833M1J7"/>
<dbReference type="EMBL" id="WBUI01000009">
    <property type="protein sequence ID" value="KAB2932370.1"/>
    <property type="molecule type" value="Genomic_DNA"/>
</dbReference>
<organism evidence="1 2">
    <name type="scientific">Leptonema illini</name>
    <dbReference type="NCBI Taxonomy" id="183"/>
    <lineage>
        <taxon>Bacteria</taxon>
        <taxon>Pseudomonadati</taxon>
        <taxon>Spirochaetota</taxon>
        <taxon>Spirochaetia</taxon>
        <taxon>Leptospirales</taxon>
        <taxon>Leptospiraceae</taxon>
        <taxon>Leptonema</taxon>
    </lineage>
</organism>
<dbReference type="InterPro" id="IPR053154">
    <property type="entry name" value="c-di-AMP_regulator"/>
</dbReference>
<reference evidence="1 2" key="1">
    <citation type="submission" date="2019-10" db="EMBL/GenBank/DDBJ databases">
        <title>Extracellular Electron Transfer in a Candidatus Methanoperedens spp. Enrichment Culture.</title>
        <authorList>
            <person name="Berger S."/>
            <person name="Rangel Shaw D."/>
            <person name="Berben T."/>
            <person name="In 'T Zandt M."/>
            <person name="Frank J."/>
            <person name="Reimann J."/>
            <person name="Jetten M.S.M."/>
            <person name="Welte C.U."/>
        </authorList>
    </citation>
    <scope>NUCLEOTIDE SEQUENCE [LARGE SCALE GENOMIC DNA]</scope>
    <source>
        <strain evidence="1">SB12</strain>
    </source>
</reference>
<dbReference type="PANTHER" id="PTHR37804:SF1">
    <property type="entry name" value="CDAA REGULATORY PROTEIN CDAR"/>
    <property type="match status" value="1"/>
</dbReference>
<accession>A0A833M1J7</accession>
<sequence>MELFLDRLVLVKEALLENWKAKLGSLIVAIIFFYYVQYTRNVTRVVHVKVDIPAVPEHLVLNSRIPSFVKVEFFGPQEVMDFNPANFKIILINPGPGPGENRYRLDMLPRPPEGIEARFDEGMTVTLDRLAERTLPLVGDFQLNSGSDVRIGAVTMQPQTIRVSGPASVLDVMDRVSLNPLRITPGTPDYATRVLVSTLPEFVRLADDQPYEIDVRVKLLDSTANESTEGIFLRELPVNCDNAIPGLKLDESPTVKVLYRAEASVAEGRLTAHTFCPVFLDPNTRNILPSLRIPGIPVHIRDALAQKDIEILEVTPSVVNLQFSVQKVRAPTQVQKGMEEHLIR</sequence>
<gene>
    <name evidence="1" type="ORF">F9K24_10605</name>
</gene>